<evidence type="ECO:0000313" key="2">
    <source>
        <dbReference type="Proteomes" id="UP000308133"/>
    </source>
</evidence>
<organism evidence="1 2">
    <name type="scientific">Elsinoe australis</name>
    <dbReference type="NCBI Taxonomy" id="40998"/>
    <lineage>
        <taxon>Eukaryota</taxon>
        <taxon>Fungi</taxon>
        <taxon>Dikarya</taxon>
        <taxon>Ascomycota</taxon>
        <taxon>Pezizomycotina</taxon>
        <taxon>Dothideomycetes</taxon>
        <taxon>Dothideomycetidae</taxon>
        <taxon>Myriangiales</taxon>
        <taxon>Elsinoaceae</taxon>
        <taxon>Elsinoe</taxon>
    </lineage>
</organism>
<comment type="caution">
    <text evidence="1">The sequence shown here is derived from an EMBL/GenBank/DDBJ whole genome shotgun (WGS) entry which is preliminary data.</text>
</comment>
<protein>
    <submittedName>
        <fullName evidence="1">Uncharacterized protein</fullName>
    </submittedName>
</protein>
<dbReference type="AlphaFoldDB" id="A0A4V6DU03"/>
<dbReference type="EMBL" id="PTQR01000064">
    <property type="protein sequence ID" value="TKX22682.1"/>
    <property type="molecule type" value="Genomic_DNA"/>
</dbReference>
<evidence type="ECO:0000313" key="1">
    <source>
        <dbReference type="EMBL" id="TKX22682.1"/>
    </source>
</evidence>
<gene>
    <name evidence="1" type="ORF">C1H76_5136</name>
</gene>
<sequence length="169" mass="18942">MSAKLNYAKLLPAPSHILGRMTARKSGPSVYSRYDTIKYRWLLHYNNTFDDSGILLVWEVAIWPDPNTGGSSPATYRQRAAFRDAGWELLRETEVETPADGQSSGGPEGMEQKLRITIARQDRPGGLKSRLPPFSQSLDRLAMEADRDIECGECPACKRLKVALDDEEE</sequence>
<name>A0A4V6DU03_9PEZI</name>
<accession>A0A4V6DU03</accession>
<reference evidence="1 2" key="1">
    <citation type="submission" date="2018-02" db="EMBL/GenBank/DDBJ databases">
        <title>Draft genome sequences of Elsinoe sp., causing black scab on jojoba.</title>
        <authorList>
            <person name="Stodart B."/>
            <person name="Jeffress S."/>
            <person name="Ash G."/>
            <person name="Arun Chinnappa K."/>
        </authorList>
    </citation>
    <scope>NUCLEOTIDE SEQUENCE [LARGE SCALE GENOMIC DNA]</scope>
    <source>
        <strain evidence="1 2">Hillstone_2</strain>
    </source>
</reference>
<proteinExistence type="predicted"/>
<dbReference type="Proteomes" id="UP000308133">
    <property type="component" value="Unassembled WGS sequence"/>
</dbReference>